<sequence>MRLKITSAYRIRLFHLHTGCLRFLLTAIFLSCIKSYAYEAKLESIYYKNAEGLASFYPTQETEVSGVVYDELGTPLPGASVVIVGSKGGVITDFDGQFKIKLKPGDKLQISYVGLKTTIIEYSDQKNLEIHMEANMNALDDVTIVAFAKQKQEDVIGAITTIKPEDLKIPSSNFTNSFAGRVPGMVSYQRSGEPGQNTSEFYIRGITTFGYKRDPLILIDNNEVTTQELSRLHPDDIASFSILKDATATALYGSRGANGIILITTKEGKIGKAKINIRFEQVNSSPTEMVKLADPITYMRLHNEAVRTRDPLGVTPYSQQKIDNTIAGVNPYVYPANDWYGMLFKDAANNKQVNMNVSGGGEVAQYYIAGSYSRDNGILKVDGRNNFNNNIRLDRYMLRSNITINITPTTEAVVRLSGAFDDYSGPIDGGSELFRKVMRTNPVLFPATFEPDLANQKTQHILFGNAGEGDFLNPYADMTKGYRESMTSQISAQFELNQDLGFLLEGLSVRGRFNTNRYSYYDISRFYNPFYYKVGTYDRKEDLYTLDVINEDSGTEYLGYDEGAKNINSTTYLEGAINWNKKFNDKHAFSGLLVGTMRERIQANAGDLQRSLPYRNLNLAGRATYSYNSRYFLEFNFGYNGSERFSKEERFGFFPSIGGAWLISNEKFWNEKLKDQINNLKLRFTYGFVGNDAIGNEADRFFYLSNVNLNDDGNGSGFGTYGNDYYRPGVSISRYPNRNITWETSEKYNFGLDIGLWKELDIIADFFSEYRSNILMDRAAIPSTMGLQAPVRSNVGEASSKGFEVSFNYNHSFNKDLWITAMGNFTYATSKFEVYEEPDYPDSPWKSRIGNSLASNYGYVAERLFVDEEEVRNSPVQFGNYMAGDIKYKDINKDGRITELDMVPMGYPHSPEIVYGFGFSGGWKNFDLSSFFQGIGRTSLFIDARATSPFIDQQNALLQVYADSHWSEDNRDVYALWPRLSETYVENNLQPSNWFLRDASFMRLKTIEIGYSLSRDLISKTGLTKCRVYAIGNNLATFSKFKLWDPEMGGNGLAYPIQRVISVGAQVSF</sequence>
<feature type="domain" description="TonB-dependent receptor plug" evidence="2">
    <location>
        <begin position="152"/>
        <end position="260"/>
    </location>
</feature>
<evidence type="ECO:0000313" key="3">
    <source>
        <dbReference type="EMBL" id="HCV80007.1"/>
    </source>
</evidence>
<name>A0A3D5IW46_9FLAO</name>
<dbReference type="InterPro" id="IPR012910">
    <property type="entry name" value="Plug_dom"/>
</dbReference>
<dbReference type="NCBIfam" id="TIGR04057">
    <property type="entry name" value="SusC_RagA_signa"/>
    <property type="match status" value="1"/>
</dbReference>
<keyword evidence="1" id="KW-0813">Transport</keyword>
<keyword evidence="1" id="KW-1134">Transmembrane beta strand</keyword>
<dbReference type="SUPFAM" id="SSF49464">
    <property type="entry name" value="Carboxypeptidase regulatory domain-like"/>
    <property type="match status" value="1"/>
</dbReference>
<keyword evidence="3" id="KW-0675">Receptor</keyword>
<dbReference type="InterPro" id="IPR023996">
    <property type="entry name" value="TonB-dep_OMP_SusC/RagA"/>
</dbReference>
<dbReference type="InterPro" id="IPR037066">
    <property type="entry name" value="Plug_dom_sf"/>
</dbReference>
<dbReference type="InterPro" id="IPR008969">
    <property type="entry name" value="CarboxyPept-like_regulatory"/>
</dbReference>
<evidence type="ECO:0000259" key="2">
    <source>
        <dbReference type="Pfam" id="PF07715"/>
    </source>
</evidence>
<protein>
    <submittedName>
        <fullName evidence="3">TonB-dependent receptor</fullName>
    </submittedName>
</protein>
<evidence type="ECO:0000256" key="1">
    <source>
        <dbReference type="PROSITE-ProRule" id="PRU01360"/>
    </source>
</evidence>
<dbReference type="Pfam" id="PF13715">
    <property type="entry name" value="CarbopepD_reg_2"/>
    <property type="match status" value="1"/>
</dbReference>
<dbReference type="FunFam" id="2.170.130.10:FF:000003">
    <property type="entry name" value="SusC/RagA family TonB-linked outer membrane protein"/>
    <property type="match status" value="1"/>
</dbReference>
<dbReference type="Gene3D" id="2.170.130.10">
    <property type="entry name" value="TonB-dependent receptor, plug domain"/>
    <property type="match status" value="1"/>
</dbReference>
<proteinExistence type="inferred from homology"/>
<keyword evidence="1" id="KW-0998">Cell outer membrane</keyword>
<dbReference type="AlphaFoldDB" id="A0A3D5IW46"/>
<dbReference type="NCBIfam" id="TIGR04056">
    <property type="entry name" value="OMP_RagA_SusC"/>
    <property type="match status" value="1"/>
</dbReference>
<dbReference type="PROSITE" id="PS52016">
    <property type="entry name" value="TONB_DEPENDENT_REC_3"/>
    <property type="match status" value="1"/>
</dbReference>
<dbReference type="EMBL" id="DPMF01000067">
    <property type="protein sequence ID" value="HCV80007.1"/>
    <property type="molecule type" value="Genomic_DNA"/>
</dbReference>
<organism evidence="3 4">
    <name type="scientific">Zunongwangia profunda</name>
    <dbReference type="NCBI Taxonomy" id="398743"/>
    <lineage>
        <taxon>Bacteria</taxon>
        <taxon>Pseudomonadati</taxon>
        <taxon>Bacteroidota</taxon>
        <taxon>Flavobacteriia</taxon>
        <taxon>Flavobacteriales</taxon>
        <taxon>Flavobacteriaceae</taxon>
        <taxon>Zunongwangia</taxon>
    </lineage>
</organism>
<dbReference type="SUPFAM" id="SSF56935">
    <property type="entry name" value="Porins"/>
    <property type="match status" value="1"/>
</dbReference>
<evidence type="ECO:0000313" key="4">
    <source>
        <dbReference type="Proteomes" id="UP000264330"/>
    </source>
</evidence>
<keyword evidence="1" id="KW-0812">Transmembrane</keyword>
<dbReference type="InterPro" id="IPR039426">
    <property type="entry name" value="TonB-dep_rcpt-like"/>
</dbReference>
<dbReference type="InterPro" id="IPR018247">
    <property type="entry name" value="EF_Hand_1_Ca_BS"/>
</dbReference>
<dbReference type="GO" id="GO:0009279">
    <property type="term" value="C:cell outer membrane"/>
    <property type="evidence" value="ECO:0007669"/>
    <property type="project" value="UniProtKB-SubCell"/>
</dbReference>
<dbReference type="RefSeq" id="WP_049771433.1">
    <property type="nucleotide sequence ID" value="NZ_CAJXAW010000012.1"/>
</dbReference>
<dbReference type="Pfam" id="PF07715">
    <property type="entry name" value="Plug"/>
    <property type="match status" value="1"/>
</dbReference>
<reference evidence="3 4" key="1">
    <citation type="journal article" date="2018" name="Nat. Biotechnol.">
        <title>A standardized bacterial taxonomy based on genome phylogeny substantially revises the tree of life.</title>
        <authorList>
            <person name="Parks D.H."/>
            <person name="Chuvochina M."/>
            <person name="Waite D.W."/>
            <person name="Rinke C."/>
            <person name="Skarshewski A."/>
            <person name="Chaumeil P.A."/>
            <person name="Hugenholtz P."/>
        </authorList>
    </citation>
    <scope>NUCLEOTIDE SEQUENCE [LARGE SCALE GENOMIC DNA]</scope>
    <source>
        <strain evidence="3">UBA9359</strain>
    </source>
</reference>
<comment type="similarity">
    <text evidence="1">Belongs to the TonB-dependent receptor family.</text>
</comment>
<keyword evidence="1" id="KW-0472">Membrane</keyword>
<gene>
    <name evidence="3" type="ORF">DGQ38_03050</name>
</gene>
<dbReference type="PROSITE" id="PS00018">
    <property type="entry name" value="EF_HAND_1"/>
    <property type="match status" value="1"/>
</dbReference>
<dbReference type="Proteomes" id="UP000264330">
    <property type="component" value="Unassembled WGS sequence"/>
</dbReference>
<dbReference type="InterPro" id="IPR023997">
    <property type="entry name" value="TonB-dep_OMP_SusC/RagA_CS"/>
</dbReference>
<comment type="subcellular location">
    <subcellularLocation>
        <location evidence="1">Cell outer membrane</location>
        <topology evidence="1">Multi-pass membrane protein</topology>
    </subcellularLocation>
</comment>
<accession>A0A3D5IW46</accession>
<dbReference type="Gene3D" id="2.60.40.1120">
    <property type="entry name" value="Carboxypeptidase-like, regulatory domain"/>
    <property type="match status" value="1"/>
</dbReference>
<comment type="caution">
    <text evidence="3">The sequence shown here is derived from an EMBL/GenBank/DDBJ whole genome shotgun (WGS) entry which is preliminary data.</text>
</comment>